<organism evidence="1">
    <name type="scientific">viral metagenome</name>
    <dbReference type="NCBI Taxonomy" id="1070528"/>
    <lineage>
        <taxon>unclassified sequences</taxon>
        <taxon>metagenomes</taxon>
        <taxon>organismal metagenomes</taxon>
    </lineage>
</organism>
<reference evidence="1" key="1">
    <citation type="journal article" date="2020" name="Nature">
        <title>Giant virus diversity and host interactions through global metagenomics.</title>
        <authorList>
            <person name="Schulz F."/>
            <person name="Roux S."/>
            <person name="Paez-Espino D."/>
            <person name="Jungbluth S."/>
            <person name="Walsh D.A."/>
            <person name="Denef V.J."/>
            <person name="McMahon K.D."/>
            <person name="Konstantinidis K.T."/>
            <person name="Eloe-Fadrosh E.A."/>
            <person name="Kyrpides N.C."/>
            <person name="Woyke T."/>
        </authorList>
    </citation>
    <scope>NUCLEOTIDE SEQUENCE</scope>
    <source>
        <strain evidence="1">GVMAG-M-3300009161-34</strain>
    </source>
</reference>
<dbReference type="EMBL" id="MN738956">
    <property type="protein sequence ID" value="QHT32918.1"/>
    <property type="molecule type" value="Genomic_DNA"/>
</dbReference>
<accession>A0A6C0EV80</accession>
<dbReference type="AlphaFoldDB" id="A0A6C0EV80"/>
<protein>
    <submittedName>
        <fullName evidence="1">Uncharacterized protein</fullName>
    </submittedName>
</protein>
<evidence type="ECO:0000313" key="1">
    <source>
        <dbReference type="EMBL" id="QHT32918.1"/>
    </source>
</evidence>
<proteinExistence type="predicted"/>
<sequence length="190" mass="22365">MSSAKAISAVNKNSKQRNRFIASLEIATTRFSDYTFKENRIWREEREYDGCVYGTPLMMTSKIETGRPTLVIEMNNDRNRIEGIGFLFNRPCDDNYRRIYSNPNTNRYIYQGRYRLDRSAVTGDYYKKVLGTLDLLLFKGAGHSKRSIGITRLPAWLMFNTYDYDFGDVIWEMFEKYVKVDVKSIYAKKK</sequence>
<name>A0A6C0EV80_9ZZZZ</name>